<dbReference type="PANTHER" id="PTHR30616">
    <property type="entry name" value="UNCHARACTERIZED PROTEIN YFIH"/>
    <property type="match status" value="1"/>
</dbReference>
<name>A0A6S6SE60_9BACT</name>
<dbReference type="NCBIfam" id="TIGR00726">
    <property type="entry name" value="peptidoglycan editing factor PgeF"/>
    <property type="match status" value="1"/>
</dbReference>
<evidence type="ECO:0000256" key="6">
    <source>
        <dbReference type="ARBA" id="ARBA00022833"/>
    </source>
</evidence>
<evidence type="ECO:0000313" key="11">
    <source>
        <dbReference type="EMBL" id="CAA6804486.1"/>
    </source>
</evidence>
<evidence type="ECO:0000256" key="10">
    <source>
        <dbReference type="RuleBase" id="RU361274"/>
    </source>
</evidence>
<dbReference type="InterPro" id="IPR038371">
    <property type="entry name" value="Cu_polyphenol_OxRdtase_sf"/>
</dbReference>
<proteinExistence type="inferred from homology"/>
<evidence type="ECO:0000256" key="4">
    <source>
        <dbReference type="ARBA" id="ARBA00022723"/>
    </source>
</evidence>
<dbReference type="GO" id="GO:0016787">
    <property type="term" value="F:hydrolase activity"/>
    <property type="evidence" value="ECO:0007669"/>
    <property type="project" value="UniProtKB-KW"/>
</dbReference>
<comment type="catalytic activity">
    <reaction evidence="1">
        <text>inosine + phosphate = alpha-D-ribose 1-phosphate + hypoxanthine</text>
        <dbReference type="Rhea" id="RHEA:27646"/>
        <dbReference type="ChEBI" id="CHEBI:17368"/>
        <dbReference type="ChEBI" id="CHEBI:17596"/>
        <dbReference type="ChEBI" id="CHEBI:43474"/>
        <dbReference type="ChEBI" id="CHEBI:57720"/>
        <dbReference type="EC" id="2.4.2.1"/>
    </reaction>
    <physiologicalReaction direction="left-to-right" evidence="1">
        <dbReference type="Rhea" id="RHEA:27647"/>
    </physiologicalReaction>
</comment>
<protein>
    <recommendedName>
        <fullName evidence="10">Purine nucleoside phosphorylase</fullName>
    </recommendedName>
</protein>
<comment type="similarity">
    <text evidence="2 10">Belongs to the purine nucleoside phosphorylase YfiH/LACC1 family.</text>
</comment>
<dbReference type="InterPro" id="IPR003730">
    <property type="entry name" value="Cu_polyphenol_OxRdtase"/>
</dbReference>
<evidence type="ECO:0000256" key="1">
    <source>
        <dbReference type="ARBA" id="ARBA00000553"/>
    </source>
</evidence>
<dbReference type="GO" id="GO:0017061">
    <property type="term" value="F:S-methyl-5-thioadenosine phosphorylase activity"/>
    <property type="evidence" value="ECO:0007669"/>
    <property type="project" value="UniProtKB-EC"/>
</dbReference>
<evidence type="ECO:0000256" key="5">
    <source>
        <dbReference type="ARBA" id="ARBA00022801"/>
    </source>
</evidence>
<keyword evidence="3" id="KW-0808">Transferase</keyword>
<keyword evidence="5" id="KW-0378">Hydrolase</keyword>
<evidence type="ECO:0000256" key="7">
    <source>
        <dbReference type="ARBA" id="ARBA00047989"/>
    </source>
</evidence>
<dbReference type="AlphaFoldDB" id="A0A6S6SE60"/>
<evidence type="ECO:0000256" key="8">
    <source>
        <dbReference type="ARBA" id="ARBA00048968"/>
    </source>
</evidence>
<evidence type="ECO:0000256" key="2">
    <source>
        <dbReference type="ARBA" id="ARBA00007353"/>
    </source>
</evidence>
<keyword evidence="6" id="KW-0862">Zinc</keyword>
<evidence type="ECO:0000256" key="3">
    <source>
        <dbReference type="ARBA" id="ARBA00022679"/>
    </source>
</evidence>
<keyword evidence="4" id="KW-0479">Metal-binding</keyword>
<comment type="catalytic activity">
    <reaction evidence="9">
        <text>S-methyl-5'-thioadenosine + phosphate = 5-(methylsulfanyl)-alpha-D-ribose 1-phosphate + adenine</text>
        <dbReference type="Rhea" id="RHEA:11852"/>
        <dbReference type="ChEBI" id="CHEBI:16708"/>
        <dbReference type="ChEBI" id="CHEBI:17509"/>
        <dbReference type="ChEBI" id="CHEBI:43474"/>
        <dbReference type="ChEBI" id="CHEBI:58533"/>
        <dbReference type="EC" id="2.4.2.28"/>
    </reaction>
    <physiologicalReaction direction="left-to-right" evidence="9">
        <dbReference type="Rhea" id="RHEA:11853"/>
    </physiologicalReaction>
</comment>
<comment type="catalytic activity">
    <reaction evidence="7">
        <text>adenosine + H2O + H(+) = inosine + NH4(+)</text>
        <dbReference type="Rhea" id="RHEA:24408"/>
        <dbReference type="ChEBI" id="CHEBI:15377"/>
        <dbReference type="ChEBI" id="CHEBI:15378"/>
        <dbReference type="ChEBI" id="CHEBI:16335"/>
        <dbReference type="ChEBI" id="CHEBI:17596"/>
        <dbReference type="ChEBI" id="CHEBI:28938"/>
        <dbReference type="EC" id="3.5.4.4"/>
    </reaction>
    <physiologicalReaction direction="left-to-right" evidence="7">
        <dbReference type="Rhea" id="RHEA:24409"/>
    </physiologicalReaction>
</comment>
<comment type="catalytic activity">
    <reaction evidence="8">
        <text>adenosine + phosphate = alpha-D-ribose 1-phosphate + adenine</text>
        <dbReference type="Rhea" id="RHEA:27642"/>
        <dbReference type="ChEBI" id="CHEBI:16335"/>
        <dbReference type="ChEBI" id="CHEBI:16708"/>
        <dbReference type="ChEBI" id="CHEBI:43474"/>
        <dbReference type="ChEBI" id="CHEBI:57720"/>
        <dbReference type="EC" id="2.4.2.1"/>
    </reaction>
    <physiologicalReaction direction="left-to-right" evidence="8">
        <dbReference type="Rhea" id="RHEA:27643"/>
    </physiologicalReaction>
</comment>
<dbReference type="GO" id="GO:0005507">
    <property type="term" value="F:copper ion binding"/>
    <property type="evidence" value="ECO:0007669"/>
    <property type="project" value="TreeGrafter"/>
</dbReference>
<reference evidence="11" key="1">
    <citation type="submission" date="2020-01" db="EMBL/GenBank/DDBJ databases">
        <authorList>
            <person name="Meier V. D."/>
            <person name="Meier V D."/>
        </authorList>
    </citation>
    <scope>NUCLEOTIDE SEQUENCE</scope>
    <source>
        <strain evidence="11">HLG_WM_MAG_03</strain>
    </source>
</reference>
<gene>
    <name evidence="11" type="ORF">HELGO_WM13681</name>
</gene>
<dbReference type="Pfam" id="PF02578">
    <property type="entry name" value="Cu-oxidase_4"/>
    <property type="match status" value="1"/>
</dbReference>
<accession>A0A6S6SE60</accession>
<dbReference type="SUPFAM" id="SSF64438">
    <property type="entry name" value="CNF1/YfiH-like putative cysteine hydrolases"/>
    <property type="match status" value="1"/>
</dbReference>
<evidence type="ECO:0000256" key="9">
    <source>
        <dbReference type="ARBA" id="ARBA00049893"/>
    </source>
</evidence>
<sequence length="250" mass="28694">MKKIYTFHKLSKYKSCHHLVTQKDQNSPYSFSLALHTNEEKKEIVKNRNEFSKYFPHKKFIVANQTHSSNICIVDKNEELGWKSLENAIENSDALITNQKDVMLTILTADCVPILLFDPINKVVAAVHAGWKGTKQEILFKTVEKMKKNFNSDAKYILAGIAPSIGRCCYEVDWNVAQHFKDVQNSYDKKADKYMLDLPYINKLQLLEAGLIDENIELSNVCTACEVDNYFSYRKENGCSGRFMSMIGLN</sequence>
<dbReference type="Gene3D" id="3.60.140.10">
    <property type="entry name" value="CNF1/YfiH-like putative cysteine hydrolases"/>
    <property type="match status" value="1"/>
</dbReference>
<dbReference type="EMBL" id="CACVAR010000125">
    <property type="protein sequence ID" value="CAA6804486.1"/>
    <property type="molecule type" value="Genomic_DNA"/>
</dbReference>
<dbReference type="PANTHER" id="PTHR30616:SF2">
    <property type="entry name" value="PURINE NUCLEOSIDE PHOSPHORYLASE LACC1"/>
    <property type="match status" value="1"/>
</dbReference>
<organism evidence="11">
    <name type="scientific">uncultured Sulfurovum sp</name>
    <dbReference type="NCBI Taxonomy" id="269237"/>
    <lineage>
        <taxon>Bacteria</taxon>
        <taxon>Pseudomonadati</taxon>
        <taxon>Campylobacterota</taxon>
        <taxon>Epsilonproteobacteria</taxon>
        <taxon>Campylobacterales</taxon>
        <taxon>Sulfurovaceae</taxon>
        <taxon>Sulfurovum</taxon>
        <taxon>environmental samples</taxon>
    </lineage>
</organism>
<dbReference type="CDD" id="cd16833">
    <property type="entry name" value="YfiH"/>
    <property type="match status" value="1"/>
</dbReference>
<dbReference type="InterPro" id="IPR011324">
    <property type="entry name" value="Cytotoxic_necrot_fac-like_cat"/>
</dbReference>